<feature type="non-terminal residue" evidence="1">
    <location>
        <position position="1"/>
    </location>
</feature>
<name>A0A8J2PT16_9HEXA</name>
<dbReference type="EMBL" id="CAJVCH010565069">
    <property type="protein sequence ID" value="CAG7832439.1"/>
    <property type="molecule type" value="Genomic_DNA"/>
</dbReference>
<gene>
    <name evidence="1" type="ORF">AFUS01_LOCUS42123</name>
</gene>
<dbReference type="AlphaFoldDB" id="A0A8J2PT16"/>
<comment type="caution">
    <text evidence="1">The sequence shown here is derived from an EMBL/GenBank/DDBJ whole genome shotgun (WGS) entry which is preliminary data.</text>
</comment>
<accession>A0A8J2PT16</accession>
<evidence type="ECO:0000313" key="2">
    <source>
        <dbReference type="Proteomes" id="UP000708208"/>
    </source>
</evidence>
<dbReference type="Proteomes" id="UP000708208">
    <property type="component" value="Unassembled WGS sequence"/>
</dbReference>
<evidence type="ECO:0000313" key="1">
    <source>
        <dbReference type="EMBL" id="CAG7832439.1"/>
    </source>
</evidence>
<protein>
    <submittedName>
        <fullName evidence="1">Uncharacterized protein</fullName>
    </submittedName>
</protein>
<sequence length="30" mass="3079">LDWAVSNCITLGGAPVGLETVEGCNDFGKI</sequence>
<keyword evidence="2" id="KW-1185">Reference proteome</keyword>
<proteinExistence type="predicted"/>
<reference evidence="1" key="1">
    <citation type="submission" date="2021-06" db="EMBL/GenBank/DDBJ databases">
        <authorList>
            <person name="Hodson N. C."/>
            <person name="Mongue J. A."/>
            <person name="Jaron S. K."/>
        </authorList>
    </citation>
    <scope>NUCLEOTIDE SEQUENCE</scope>
</reference>
<feature type="non-terminal residue" evidence="1">
    <location>
        <position position="30"/>
    </location>
</feature>
<organism evidence="1 2">
    <name type="scientific">Allacma fusca</name>
    <dbReference type="NCBI Taxonomy" id="39272"/>
    <lineage>
        <taxon>Eukaryota</taxon>
        <taxon>Metazoa</taxon>
        <taxon>Ecdysozoa</taxon>
        <taxon>Arthropoda</taxon>
        <taxon>Hexapoda</taxon>
        <taxon>Collembola</taxon>
        <taxon>Symphypleona</taxon>
        <taxon>Sminthuridae</taxon>
        <taxon>Allacma</taxon>
    </lineage>
</organism>